<keyword evidence="2" id="KW-0472">Membrane</keyword>
<evidence type="ECO:0000313" key="4">
    <source>
        <dbReference type="EMBL" id="TLD94661.1"/>
    </source>
</evidence>
<protein>
    <submittedName>
        <fullName evidence="4">Uncharacterized protein</fullName>
    </submittedName>
</protein>
<dbReference type="EMBL" id="JRPK02000056">
    <property type="protein sequence ID" value="TLD94661.1"/>
    <property type="molecule type" value="Genomic_DNA"/>
</dbReference>
<evidence type="ECO:0000256" key="1">
    <source>
        <dbReference type="SAM" id="MobiDB-lite"/>
    </source>
</evidence>
<feature type="transmembrane region" description="Helical" evidence="2">
    <location>
        <begin position="89"/>
        <end position="107"/>
    </location>
</feature>
<evidence type="ECO:0000256" key="2">
    <source>
        <dbReference type="SAM" id="Phobius"/>
    </source>
</evidence>
<comment type="caution">
    <text evidence="4">The sequence shown here is derived from an EMBL/GenBank/DDBJ whole genome shotgun (WGS) entry which is preliminary data.</text>
</comment>
<sequence length="237" mass="28183">MSEIHRNTESHNNAVSNNTANNNNTESKKLDSKTQENRKLDSNGDEIVWEMKKENSFATKSLRFWFYASRFLLISFLISLMFYPTNVKQLFVIIFFLFVIFLVAKGIPVSINFKSLYLTNEKLVIKRYLNKDIILPLGSFCVYEQNYYIAGQLILDDKIIFLDFMGNYEYYVFQFECKDYVCDELNNILKPYIINYFLSLKQEDYLKIKNLSGKYAITKISYFKEIDKLREEKRNND</sequence>
<evidence type="ECO:0000313" key="6">
    <source>
        <dbReference type="Proteomes" id="UP001562457"/>
    </source>
</evidence>
<accession>A0A4U8T555</accession>
<keyword evidence="2" id="KW-0812">Transmembrane</keyword>
<dbReference type="Proteomes" id="UP000029861">
    <property type="component" value="Unassembled WGS sequence"/>
</dbReference>
<feature type="region of interest" description="Disordered" evidence="1">
    <location>
        <begin position="1"/>
        <end position="39"/>
    </location>
</feature>
<feature type="compositionally biased region" description="Basic and acidic residues" evidence="1">
    <location>
        <begin position="26"/>
        <end position="39"/>
    </location>
</feature>
<evidence type="ECO:0000313" key="5">
    <source>
        <dbReference type="Proteomes" id="UP000029861"/>
    </source>
</evidence>
<dbReference type="RefSeq" id="WP_034319251.1">
    <property type="nucleotide sequence ID" value="NZ_BAAFHN010000115.1"/>
</dbReference>
<keyword evidence="2" id="KW-1133">Transmembrane helix</keyword>
<dbReference type="Proteomes" id="UP001562457">
    <property type="component" value="Unassembled WGS sequence"/>
</dbReference>
<keyword evidence="6" id="KW-1185">Reference proteome</keyword>
<reference evidence="3 6" key="3">
    <citation type="submission" date="2024-06" db="EMBL/GenBank/DDBJ databases">
        <title>Draft genome sequence of Helicobacter trogontum NHP16-4001.</title>
        <authorList>
            <person name="Rimbara E."/>
            <person name="Suzuki M."/>
        </authorList>
    </citation>
    <scope>NUCLEOTIDE SEQUENCE [LARGE SCALE GENOMIC DNA]</scope>
    <source>
        <strain evidence="3 6">NHP16-4001</strain>
    </source>
</reference>
<organism evidence="4 5">
    <name type="scientific">Helicobacter trogontum</name>
    <dbReference type="NCBI Taxonomy" id="50960"/>
    <lineage>
        <taxon>Bacteria</taxon>
        <taxon>Pseudomonadati</taxon>
        <taxon>Campylobacterota</taxon>
        <taxon>Epsilonproteobacteria</taxon>
        <taxon>Campylobacterales</taxon>
        <taxon>Helicobacteraceae</taxon>
        <taxon>Helicobacter</taxon>
    </lineage>
</organism>
<dbReference type="EMBL" id="BAAFHN010000115">
    <property type="protein sequence ID" value="GAB0174055.1"/>
    <property type="molecule type" value="Genomic_DNA"/>
</dbReference>
<reference evidence="4 5" key="1">
    <citation type="journal article" date="2014" name="Genome Announc.">
        <title>Draft genome sequences of eight enterohepatic helicobacter species isolated from both laboratory and wild rodents.</title>
        <authorList>
            <person name="Sheh A."/>
            <person name="Shen Z."/>
            <person name="Fox J.G."/>
        </authorList>
    </citation>
    <scope>NUCLEOTIDE SEQUENCE [LARGE SCALE GENOMIC DNA]</scope>
    <source>
        <strain evidence="4 5">ATCC 49310</strain>
    </source>
</reference>
<reference evidence="4" key="2">
    <citation type="submission" date="2018-04" db="EMBL/GenBank/DDBJ databases">
        <authorList>
            <person name="Sheh A."/>
            <person name="Shen Z."/>
            <person name="Mannion A.J."/>
            <person name="Fox J.G."/>
        </authorList>
    </citation>
    <scope>NUCLEOTIDE SEQUENCE</scope>
    <source>
        <strain evidence="4">ATCC 49310</strain>
    </source>
</reference>
<feature type="transmembrane region" description="Helical" evidence="2">
    <location>
        <begin position="64"/>
        <end position="83"/>
    </location>
</feature>
<name>A0A4U8T555_9HELI</name>
<dbReference type="AlphaFoldDB" id="A0A4U8T555"/>
<gene>
    <name evidence="4" type="ORF">LS80_009890</name>
    <name evidence="3" type="ORF">NHP164001_20790</name>
</gene>
<feature type="compositionally biased region" description="Low complexity" evidence="1">
    <location>
        <begin position="12"/>
        <end position="25"/>
    </location>
</feature>
<proteinExistence type="predicted"/>
<evidence type="ECO:0000313" key="3">
    <source>
        <dbReference type="EMBL" id="GAB0174055.1"/>
    </source>
</evidence>